<accession>A0A379KFM5</accession>
<dbReference type="AlphaFoldDB" id="A0A379KFM5"/>
<evidence type="ECO:0000313" key="1">
    <source>
        <dbReference type="EMBL" id="SUD66409.1"/>
    </source>
</evidence>
<dbReference type="Proteomes" id="UP000254602">
    <property type="component" value="Unassembled WGS sequence"/>
</dbReference>
<organism evidence="1 2">
    <name type="scientific">Pseudomonas putida</name>
    <name type="common">Arthrobacter siderocapsulatus</name>
    <dbReference type="NCBI Taxonomy" id="303"/>
    <lineage>
        <taxon>Bacteria</taxon>
        <taxon>Pseudomonadati</taxon>
        <taxon>Pseudomonadota</taxon>
        <taxon>Gammaproteobacteria</taxon>
        <taxon>Pseudomonadales</taxon>
        <taxon>Pseudomonadaceae</taxon>
        <taxon>Pseudomonas</taxon>
    </lineage>
</organism>
<sequence>MYASAYIACSLYPNILIRLHLPGPRNLSVTVSTTF</sequence>
<gene>
    <name evidence="1" type="ORF">NCTC7914_00456</name>
</gene>
<reference evidence="1 2" key="1">
    <citation type="submission" date="2018-06" db="EMBL/GenBank/DDBJ databases">
        <authorList>
            <consortium name="Pathogen Informatics"/>
            <person name="Doyle S."/>
        </authorList>
    </citation>
    <scope>NUCLEOTIDE SEQUENCE [LARGE SCALE GENOMIC DNA]</scope>
    <source>
        <strain evidence="1 2">NCTC7914</strain>
    </source>
</reference>
<protein>
    <submittedName>
        <fullName evidence="1">Uncharacterized protein</fullName>
    </submittedName>
</protein>
<name>A0A379KFM5_PSEPU</name>
<dbReference type="EMBL" id="UGUY01000001">
    <property type="protein sequence ID" value="SUD66409.1"/>
    <property type="molecule type" value="Genomic_DNA"/>
</dbReference>
<evidence type="ECO:0000313" key="2">
    <source>
        <dbReference type="Proteomes" id="UP000254602"/>
    </source>
</evidence>
<proteinExistence type="predicted"/>